<evidence type="ECO:0000313" key="2">
    <source>
        <dbReference type="EMBL" id="PIL27702.1"/>
    </source>
</evidence>
<evidence type="ECO:0000313" key="3">
    <source>
        <dbReference type="Proteomes" id="UP000230002"/>
    </source>
</evidence>
<comment type="caution">
    <text evidence="2">The sequence shown here is derived from an EMBL/GenBank/DDBJ whole genome shotgun (WGS) entry which is preliminary data.</text>
</comment>
<dbReference type="EMBL" id="AYKW01000034">
    <property type="protein sequence ID" value="PIL27702.1"/>
    <property type="molecule type" value="Genomic_DNA"/>
</dbReference>
<dbReference type="OrthoDB" id="734129at2759"/>
<sequence>MFIPCAAILTPTAAVRIRFFAQDCNQVWFMSFQTHLLRINSNPHWKGIDLLIATAPRICAKFPNVRFLVDVVRAISEAIEIVSAGKHDPYQAHERIKDFYDWHEITQRTELVYETVMDTEPYDFWTRLQRTLDVGPIAGIIYAIILLVDCLFFMFLEWWLPEDQMDKVQMHWSPERFQEVAVFGSLWIASC</sequence>
<dbReference type="GO" id="GO:0017176">
    <property type="term" value="F:phosphatidylinositol N-acetylglucosaminyltransferase activity"/>
    <property type="evidence" value="ECO:0007669"/>
    <property type="project" value="TreeGrafter"/>
</dbReference>
<dbReference type="PANTHER" id="PTHR45871:SF1">
    <property type="entry name" value="PHOSPHATIDYLINOSITOL N-ACETYLGLUCOSAMINYLTRANSFERASE SUBUNIT A"/>
    <property type="match status" value="1"/>
</dbReference>
<keyword evidence="1" id="KW-0812">Transmembrane</keyword>
<reference evidence="2 3" key="1">
    <citation type="journal article" date="2015" name="Sci. Rep.">
        <title>Chromosome-level genome map provides insights into diverse defense mechanisms in the medicinal fungus Ganoderma sinense.</title>
        <authorList>
            <person name="Zhu Y."/>
            <person name="Xu J."/>
            <person name="Sun C."/>
            <person name="Zhou S."/>
            <person name="Xu H."/>
            <person name="Nelson D.R."/>
            <person name="Qian J."/>
            <person name="Song J."/>
            <person name="Luo H."/>
            <person name="Xiang L."/>
            <person name="Li Y."/>
            <person name="Xu Z."/>
            <person name="Ji A."/>
            <person name="Wang L."/>
            <person name="Lu S."/>
            <person name="Hayward A."/>
            <person name="Sun W."/>
            <person name="Li X."/>
            <person name="Schwartz D.C."/>
            <person name="Wang Y."/>
            <person name="Chen S."/>
        </authorList>
    </citation>
    <scope>NUCLEOTIDE SEQUENCE [LARGE SCALE GENOMIC DNA]</scope>
    <source>
        <strain evidence="2 3">ZZ0214-1</strain>
    </source>
</reference>
<dbReference type="AlphaFoldDB" id="A0A2G8S1R6"/>
<dbReference type="STRING" id="1077348.A0A2G8S1R6"/>
<evidence type="ECO:0000256" key="1">
    <source>
        <dbReference type="SAM" id="Phobius"/>
    </source>
</evidence>
<dbReference type="PANTHER" id="PTHR45871">
    <property type="entry name" value="N-ACETYLGLUCOSAMINYL-PHOSPHATIDYLINOSITOL BIOSYNTHETIC PROTEIN"/>
    <property type="match status" value="1"/>
</dbReference>
<feature type="transmembrane region" description="Helical" evidence="1">
    <location>
        <begin position="137"/>
        <end position="160"/>
    </location>
</feature>
<dbReference type="Proteomes" id="UP000230002">
    <property type="component" value="Unassembled WGS sequence"/>
</dbReference>
<dbReference type="GO" id="GO:0006506">
    <property type="term" value="P:GPI anchor biosynthetic process"/>
    <property type="evidence" value="ECO:0007669"/>
    <property type="project" value="TreeGrafter"/>
</dbReference>
<keyword evidence="1" id="KW-0472">Membrane</keyword>
<dbReference type="GO" id="GO:0000506">
    <property type="term" value="C:glycosylphosphatidylinositol-N-acetylglucosaminyltransferase (GPI-GnT) complex"/>
    <property type="evidence" value="ECO:0007669"/>
    <property type="project" value="TreeGrafter"/>
</dbReference>
<keyword evidence="3" id="KW-1185">Reference proteome</keyword>
<organism evidence="2 3">
    <name type="scientific">Ganoderma sinense ZZ0214-1</name>
    <dbReference type="NCBI Taxonomy" id="1077348"/>
    <lineage>
        <taxon>Eukaryota</taxon>
        <taxon>Fungi</taxon>
        <taxon>Dikarya</taxon>
        <taxon>Basidiomycota</taxon>
        <taxon>Agaricomycotina</taxon>
        <taxon>Agaricomycetes</taxon>
        <taxon>Polyporales</taxon>
        <taxon>Polyporaceae</taxon>
        <taxon>Ganoderma</taxon>
    </lineage>
</organism>
<accession>A0A2G8S1R6</accession>
<protein>
    <submittedName>
        <fullName evidence="2">Uncharacterized protein</fullName>
    </submittedName>
</protein>
<keyword evidence="1" id="KW-1133">Transmembrane helix</keyword>
<gene>
    <name evidence="2" type="ORF">GSI_10855</name>
</gene>
<proteinExistence type="predicted"/>
<name>A0A2G8S1R6_9APHY</name>